<dbReference type="GO" id="GO:1990281">
    <property type="term" value="C:efflux pump complex"/>
    <property type="evidence" value="ECO:0007669"/>
    <property type="project" value="TreeGrafter"/>
</dbReference>
<dbReference type="Pfam" id="PF25954">
    <property type="entry name" value="Beta-barrel_RND_2"/>
    <property type="match status" value="1"/>
</dbReference>
<dbReference type="EMBL" id="JUIW01000002">
    <property type="protein sequence ID" value="RYJ44818.1"/>
    <property type="molecule type" value="Genomic_DNA"/>
</dbReference>
<dbReference type="Proteomes" id="UP000289775">
    <property type="component" value="Unassembled WGS sequence"/>
</dbReference>
<dbReference type="GO" id="GO:0015562">
    <property type="term" value="F:efflux transmembrane transporter activity"/>
    <property type="evidence" value="ECO:0007669"/>
    <property type="project" value="TreeGrafter"/>
</dbReference>
<dbReference type="PANTHER" id="PTHR30469">
    <property type="entry name" value="MULTIDRUG RESISTANCE PROTEIN MDTA"/>
    <property type="match status" value="1"/>
</dbReference>
<evidence type="ECO:0000313" key="4">
    <source>
        <dbReference type="EMBL" id="RYJ44818.1"/>
    </source>
</evidence>
<evidence type="ECO:0000259" key="2">
    <source>
        <dbReference type="Pfam" id="PF25954"/>
    </source>
</evidence>
<organism evidence="4 5">
    <name type="scientific">Flavobacterium beibuense</name>
    <dbReference type="NCBI Taxonomy" id="657326"/>
    <lineage>
        <taxon>Bacteria</taxon>
        <taxon>Pseudomonadati</taxon>
        <taxon>Bacteroidota</taxon>
        <taxon>Flavobacteriia</taxon>
        <taxon>Flavobacteriales</taxon>
        <taxon>Flavobacteriaceae</taxon>
        <taxon>Flavobacterium</taxon>
    </lineage>
</organism>
<dbReference type="Gene3D" id="2.40.50.100">
    <property type="match status" value="1"/>
</dbReference>
<feature type="domain" description="CusB-like beta-barrel" evidence="2">
    <location>
        <begin position="224"/>
        <end position="294"/>
    </location>
</feature>
<comment type="similarity">
    <text evidence="1">Belongs to the membrane fusion protein (MFP) (TC 8.A.1) family.</text>
</comment>
<dbReference type="PROSITE" id="PS51257">
    <property type="entry name" value="PROKAR_LIPOPROTEIN"/>
    <property type="match status" value="1"/>
</dbReference>
<keyword evidence="5" id="KW-1185">Reference proteome</keyword>
<proteinExistence type="inferred from homology"/>
<dbReference type="NCBIfam" id="TIGR01730">
    <property type="entry name" value="RND_mfp"/>
    <property type="match status" value="1"/>
</dbReference>
<evidence type="ECO:0000313" key="5">
    <source>
        <dbReference type="Proteomes" id="UP000289775"/>
    </source>
</evidence>
<feature type="domain" description="CzcB-like barrel-sandwich hybrid" evidence="3">
    <location>
        <begin position="72"/>
        <end position="203"/>
    </location>
</feature>
<dbReference type="Gene3D" id="1.10.287.470">
    <property type="entry name" value="Helix hairpin bin"/>
    <property type="match status" value="1"/>
</dbReference>
<evidence type="ECO:0000259" key="3">
    <source>
        <dbReference type="Pfam" id="PF25973"/>
    </source>
</evidence>
<dbReference type="InterPro" id="IPR006143">
    <property type="entry name" value="RND_pump_MFP"/>
</dbReference>
<dbReference type="AlphaFoldDB" id="A0A444WG38"/>
<accession>A0A444WG38</accession>
<protein>
    <submittedName>
        <fullName evidence="4">Efflux transporter, RND family, MFP subunit</fullName>
    </submittedName>
</protein>
<evidence type="ECO:0000256" key="1">
    <source>
        <dbReference type="ARBA" id="ARBA00009477"/>
    </source>
</evidence>
<dbReference type="InterPro" id="IPR058792">
    <property type="entry name" value="Beta-barrel_RND_2"/>
</dbReference>
<dbReference type="Gene3D" id="2.40.420.20">
    <property type="match status" value="1"/>
</dbReference>
<comment type="caution">
    <text evidence="4">The sequence shown here is derived from an EMBL/GenBank/DDBJ whole genome shotgun (WGS) entry which is preliminary data.</text>
</comment>
<dbReference type="Pfam" id="PF25973">
    <property type="entry name" value="BSH_CzcB"/>
    <property type="match status" value="1"/>
</dbReference>
<name>A0A444WG38_9FLAO</name>
<gene>
    <name evidence="4" type="ORF">NU09_0452</name>
</gene>
<dbReference type="Gene3D" id="2.40.30.170">
    <property type="match status" value="1"/>
</dbReference>
<reference evidence="4 5" key="1">
    <citation type="submission" date="2014-12" db="EMBL/GenBank/DDBJ databases">
        <title>Genome sequence of Flavobacterium beibuense RSKm HC5.</title>
        <authorList>
            <person name="Kim J.F."/>
            <person name="Song J.Y."/>
            <person name="Kwak M.-J."/>
            <person name="Lee S.-W."/>
        </authorList>
    </citation>
    <scope>NUCLEOTIDE SEQUENCE [LARGE SCALE GENOMIC DNA]</scope>
    <source>
        <strain evidence="4 5">RSKm HC5</strain>
    </source>
</reference>
<dbReference type="SUPFAM" id="SSF111369">
    <property type="entry name" value="HlyD-like secretion proteins"/>
    <property type="match status" value="1"/>
</dbReference>
<dbReference type="InterPro" id="IPR058647">
    <property type="entry name" value="BSH_CzcB-like"/>
</dbReference>
<dbReference type="PANTHER" id="PTHR30469:SF37">
    <property type="entry name" value="RAGD PROTEIN"/>
    <property type="match status" value="1"/>
</dbReference>
<sequence length="370" mass="40415">MYHHQKDNMKRYSVKNIILLTGLLLLMAGCGKTDKEATTEAKAPVLETFSLQKEILSSSVSIPAELTGFQYVDLYAKVSSYVKELKVDIGSKVKKGQLLILLEAPEISSQLAAAESQLHSQEAVYTASNSTYNRFLETSKVEGTISKNDLEVALSRKNSDYAKLQAAKAAYKEVQIIQSYLQIRAPFDGVVTARNINTGAYVGPAGKGSELPLLTVQDDKKLRLSVSVPETYAAYLKHGDSISFTVRSLPNQTFKAKIARMSGALDARLRSEKVEMDIENNTLLMPGMVAEVTLPLKSTNSTFVVSKSAVVTYSEGTFVVKSVNGKAHRVAVKKGRTEGDKVEIYSDSLSTDDKLVKLASEEIREGTALN</sequence>